<dbReference type="PANTHER" id="PTHR23345:SF36">
    <property type="entry name" value="APOLIPOPHORINS"/>
    <property type="match status" value="1"/>
</dbReference>
<feature type="compositionally biased region" description="Polar residues" evidence="3">
    <location>
        <begin position="1"/>
        <end position="14"/>
    </location>
</feature>
<dbReference type="InterPro" id="IPR011030">
    <property type="entry name" value="Lipovitellin_superhlx_dom"/>
</dbReference>
<evidence type="ECO:0000256" key="2">
    <source>
        <dbReference type="PROSITE-ProRule" id="PRU00557"/>
    </source>
</evidence>
<dbReference type="GO" id="GO:0005319">
    <property type="term" value="F:lipid transporter activity"/>
    <property type="evidence" value="ECO:0007669"/>
    <property type="project" value="InterPro"/>
</dbReference>
<gene>
    <name evidence="5" type="primary">Apolpp-L5</name>
    <name evidence="5" type="ORF">Hamer_G012728</name>
</gene>
<dbReference type="Gene3D" id="2.30.230.10">
    <property type="entry name" value="Lipovitellin, beta-sheet shell regions, chain A"/>
    <property type="match status" value="1"/>
</dbReference>
<protein>
    <submittedName>
        <fullName evidence="5">Apolipophorins-like 5</fullName>
    </submittedName>
</protein>
<reference evidence="5" key="1">
    <citation type="journal article" date="2021" name="Sci. Adv.">
        <title>The American lobster genome reveals insights on longevity, neural, and immune adaptations.</title>
        <authorList>
            <person name="Polinski J.M."/>
            <person name="Zimin A.V."/>
            <person name="Clark K.F."/>
            <person name="Kohn A.B."/>
            <person name="Sadowski N."/>
            <person name="Timp W."/>
            <person name="Ptitsyn A."/>
            <person name="Khanna P."/>
            <person name="Romanova D.Y."/>
            <person name="Williams P."/>
            <person name="Greenwood S.J."/>
            <person name="Moroz L.L."/>
            <person name="Walt D.R."/>
            <person name="Bodnar A.G."/>
        </authorList>
    </citation>
    <scope>NUCLEOTIDE SEQUENCE</scope>
    <source>
        <strain evidence="5">GMGI-L3</strain>
    </source>
</reference>
<comment type="caution">
    <text evidence="2">Lacks conserved residue(s) required for the propagation of feature annotation.</text>
</comment>
<dbReference type="Pfam" id="PF09172">
    <property type="entry name" value="Vit_open_b-sht"/>
    <property type="match status" value="1"/>
</dbReference>
<proteinExistence type="predicted"/>
<dbReference type="InterPro" id="IPR001747">
    <property type="entry name" value="Vitellogenin_N"/>
</dbReference>
<dbReference type="PANTHER" id="PTHR23345">
    <property type="entry name" value="VITELLOGENIN-RELATED"/>
    <property type="match status" value="1"/>
</dbReference>
<dbReference type="InterPro" id="IPR050733">
    <property type="entry name" value="Vitellogenin/Apolipophorin"/>
</dbReference>
<evidence type="ECO:0000256" key="3">
    <source>
        <dbReference type="SAM" id="MobiDB-lite"/>
    </source>
</evidence>
<name>A0A8J5JSF3_HOMAM</name>
<evidence type="ECO:0000313" key="6">
    <source>
        <dbReference type="Proteomes" id="UP000747542"/>
    </source>
</evidence>
<dbReference type="EMBL" id="JAHLQT010031643">
    <property type="protein sequence ID" value="KAG7160184.1"/>
    <property type="molecule type" value="Genomic_DNA"/>
</dbReference>
<evidence type="ECO:0000256" key="1">
    <source>
        <dbReference type="ARBA" id="ARBA00022729"/>
    </source>
</evidence>
<keyword evidence="6" id="KW-1185">Reference proteome</keyword>
<evidence type="ECO:0000259" key="4">
    <source>
        <dbReference type="PROSITE" id="PS51211"/>
    </source>
</evidence>
<keyword evidence="1" id="KW-0732">Signal</keyword>
<dbReference type="PROSITE" id="PS51211">
    <property type="entry name" value="VITELLOGENIN"/>
    <property type="match status" value="1"/>
</dbReference>
<feature type="non-terminal residue" evidence="5">
    <location>
        <position position="1"/>
    </location>
</feature>
<comment type="caution">
    <text evidence="5">The sequence shown here is derived from an EMBL/GenBank/DDBJ whole genome shotgun (WGS) entry which is preliminary data.</text>
</comment>
<dbReference type="InterPro" id="IPR015816">
    <property type="entry name" value="Vitellinogen_b-sht_N"/>
</dbReference>
<organism evidence="5 6">
    <name type="scientific">Homarus americanus</name>
    <name type="common">American lobster</name>
    <dbReference type="NCBI Taxonomy" id="6706"/>
    <lineage>
        <taxon>Eukaryota</taxon>
        <taxon>Metazoa</taxon>
        <taxon>Ecdysozoa</taxon>
        <taxon>Arthropoda</taxon>
        <taxon>Crustacea</taxon>
        <taxon>Multicrustacea</taxon>
        <taxon>Malacostraca</taxon>
        <taxon>Eumalacostraca</taxon>
        <taxon>Eucarida</taxon>
        <taxon>Decapoda</taxon>
        <taxon>Pleocyemata</taxon>
        <taxon>Astacidea</taxon>
        <taxon>Nephropoidea</taxon>
        <taxon>Nephropidae</taxon>
        <taxon>Homarus</taxon>
    </lineage>
</organism>
<dbReference type="SUPFAM" id="SSF48431">
    <property type="entry name" value="Lipovitellin-phosvitin complex, superhelical domain"/>
    <property type="match status" value="1"/>
</dbReference>
<dbReference type="Proteomes" id="UP000747542">
    <property type="component" value="Unassembled WGS sequence"/>
</dbReference>
<dbReference type="SUPFAM" id="SSF56968">
    <property type="entry name" value="Lipovitellin-phosvitin complex, beta-sheet shell regions"/>
    <property type="match status" value="2"/>
</dbReference>
<dbReference type="Gene3D" id="1.25.10.20">
    <property type="entry name" value="Vitellinogen, superhelical"/>
    <property type="match status" value="1"/>
</dbReference>
<feature type="region of interest" description="Disordered" evidence="3">
    <location>
        <begin position="1"/>
        <end position="20"/>
    </location>
</feature>
<sequence length="1746" mass="191805">MVAPSDTSGGSQRNAGGGRALDNLCIEDPPDCDGTGVGHLPVGQTLSYALQGWWNLVLDSDNHNPQESSRKVTLESYLSITRESQCRVKITLSHIVFSDWQRDEAELVETWVVVSGGSVLAVCGPRESGHQPGAQRDAHIHSLARSIMSATLNVAPLLDDQPLTLTESDHFGQCETRYHSGRVWPGGYEVVRTRDLTTCHTTSAGHFVTSSDLTGLTNKATLECYHQYQPIVGGELSLNKVMCSQDLSLPDAATFSSNLTLSLIDIQPQKLHFSDETMTIHELDLNRAVHPSTSVMDHTVKVHRLLSELCTELGQRVTLKAAVAYPHLLSEMKYLPKEMLVQLFTEVNTGKICSDHRRVRGVLSAAMRDSTSPNVAAAKCSLMTSEAVVSSPSWLSSLANVQHPSSESLLMCAGLLDDEHWRASVLGVTAMAGHAARVTCGGGGAAEHCHCGVDDSWGHEDEDRDWEVDQAVQVIIKKLMERLKSCSSEGDKQQALLAIRGLGNVGAFGSDVESALRECGSMANIDSAVRVAAFKALGQGPCSSQIMNWLKWEVLNETVETELRITAFQSLRSCDPNQAEAVAILITKKESDIQVKSYVSAFVTEEDTTRDVRQFSQHLVANLTALAGLPDTQLETDIVFQNSFLPRSVAFNLTSTLLKHFGGSVQFGGRLQNLEGVIQSVFGHKGTAGGTVEEWVLALIHKAHELFTSASKEFVRNHRRQKRSFSLSDVTELLSKVKHQVVTELHGWVFAGLGGQERYFSSFAVDPLALEWEELINNWLEQLLETTYSSLINSDVEMTTGWAGIDECIWSWSLLGMPLKFSQQEGGLMTLGASSQVNLLSLLTNPRASTLNIAVWPSLGVYSLSQIGVVSLTGDFTASSIAQVSAGVDVSSILTVQGADSMELKMDIPQGSFNGYLAQITRSFDYPSAVDGANDDDGNLYDGAAISGTDCSSEDGTADDFNVDGLDGQSQGSGSESVCNGALETALGISARTDTVWIQGRHKAVIKLRNYLRKSEESITGYRISFSWKNPGVNSMFLDIHIETEGSSTEKKVGVVFGLTYSPHFTLKLQFFSLQFSAFAETSLVNDPNLKRAEGHISFGNLVYGFKAELLFVEDGGHVSVKPRLVIAYPGQQEDALLEGYVVRYLSDKVRSVTLDLYTEGTLKKYLDITLKGTAEVKQAPNGDKVITLKNIYFSVPLFALGLEAAFSMKNNAFEGKVQLTWDGQVVMLDGSITSPGSGEDNQHFGVKFEMLLPDYPQLDTRVLSITQVINNLTVIVGPEATAREFQVIHSTSWRITQPKQSAVTRTEHWSSHYNGLATKIVNKLQVTSPTADMDWDVIYKVQVTDVSLENQIVAKINGQDHNITANFYDQSEELWKYHTELEVILAEWQFIYTDTTQQREEGDVVGQSIAVMPSGRTSTTSSRYFRKAEDDNVVFELSYEILIRDGPRTWEIVAEESFKWSPTHLNLQASVNEGGVTIFGLEICLEKLNSEGIYFHFKNWIKNLYESEVLLSNEDHKTNFNFALLMIPLNREITSKVALNHSECAGSVDGELAWDARGDASRTLTVSSALILPRDGTPLVLRGSLSVLTWVWETQLEVVFGNEIGDNHQMTYILVLPDKSSFYFGSQLGFFVGENYLTLLTSFVVHMPSGATHKVRTYSEASYWELLDVKASGVRDGTTITIEVEGNLGNDTLNLDATGSYRLVESEHQVMGSAELRIPSSISWKQLKSSLDGTFSVGHSPGRLK</sequence>
<dbReference type="SMART" id="SM00638">
    <property type="entry name" value="LPD_N"/>
    <property type="match status" value="1"/>
</dbReference>
<dbReference type="InterPro" id="IPR015255">
    <property type="entry name" value="Vitellinogen_open_b-sht"/>
</dbReference>
<evidence type="ECO:0000313" key="5">
    <source>
        <dbReference type="EMBL" id="KAG7160184.1"/>
    </source>
</evidence>
<feature type="domain" description="Vitellogenin" evidence="4">
    <location>
        <begin position="40"/>
        <end position="682"/>
    </location>
</feature>
<dbReference type="SMART" id="SM01169">
    <property type="entry name" value="DUF1943"/>
    <property type="match status" value="1"/>
</dbReference>
<dbReference type="Pfam" id="PF01347">
    <property type="entry name" value="Vitellogenin_N"/>
    <property type="match status" value="1"/>
</dbReference>
<dbReference type="InterPro" id="IPR015819">
    <property type="entry name" value="Lipid_transp_b-sht_shell"/>
</dbReference>
<accession>A0A8J5JSF3</accession>